<evidence type="ECO:0000256" key="1">
    <source>
        <dbReference type="PROSITE-ProRule" id="PRU00047"/>
    </source>
</evidence>
<dbReference type="GO" id="GO:0008270">
    <property type="term" value="F:zinc ion binding"/>
    <property type="evidence" value="ECO:0007669"/>
    <property type="project" value="UniProtKB-KW"/>
</dbReference>
<dbReference type="PANTHER" id="PTHR31424:SF3">
    <property type="entry name" value="RING-TYPE DOMAIN-CONTAINING PROTEIN"/>
    <property type="match status" value="1"/>
</dbReference>
<comment type="caution">
    <text evidence="5">The sequence shown here is derived from an EMBL/GenBank/DDBJ whole genome shotgun (WGS) entry which is preliminary data.</text>
</comment>
<organism evidence="5 6">
    <name type="scientific">Holothuria leucospilota</name>
    <name type="common">Black long sea cucumber</name>
    <name type="synonym">Mertensiothuria leucospilota</name>
    <dbReference type="NCBI Taxonomy" id="206669"/>
    <lineage>
        <taxon>Eukaryota</taxon>
        <taxon>Metazoa</taxon>
        <taxon>Echinodermata</taxon>
        <taxon>Eleutherozoa</taxon>
        <taxon>Echinozoa</taxon>
        <taxon>Holothuroidea</taxon>
        <taxon>Aspidochirotacea</taxon>
        <taxon>Aspidochirotida</taxon>
        <taxon>Holothuriidae</taxon>
        <taxon>Holothuria</taxon>
    </lineage>
</organism>
<evidence type="ECO:0000259" key="4">
    <source>
        <dbReference type="PROSITE" id="PS50158"/>
    </source>
</evidence>
<proteinExistence type="predicted"/>
<dbReference type="AlphaFoldDB" id="A0A9Q1CNQ2"/>
<sequence>MAFTLLITLWCIYLYLSSLISNCHCVPNENKWTVEVNYYFIYSQYKSVDLPFYSEECSKHVLQAILKENKISEDLVDLQYSIKPLLSKILRLQSKAKKIKSKGGRQMQELLEDWKTQSYTVPLSVSNLKRKLEDDVKCEQNKRQKLDDNIAVLKTKVQNLENVVRKLSGTQFALGKKKYGKKWTKPKVRSFKKHADACFTLLDCYGFSPRQVTVTDQYGNIIQAGDPVTTSRDELKTIDVDTILLVKDQFKISDQAYLKLASNSNMPSLKKVKSRSCELNSLYHIKYFPNCIGVYEKLSSKLPRVIDQLLIRNNGNSKGLFLEGTVSVRISGDGTWVGKRLHLVNFTFAVVLPGYTSGNHLWATAKVQENHKVLADILSPLSQEVQNLTEILLNGTKLKVQYFLAGDMKFLNVVVGIGACSSKYACLWCTCSATERGNVSKVWSMFETDKGARTVADIEKLSRQKKDNFSCQACPIFPSIPITFVVPDILHLYLRISDQLTNQLIVELMKLDKINKNAKKFDRTKQNHLAKFEKFISDLGIEWSFYIDKESSLLKYRDFTGPEHRKIQTSINLLDLLPSDQNLHKIVKLWEDFSKLMEMLKKKMPSDADANECSERARKWVSLYGEVYMYKNITPYMHVLMNHFPESMKFHGNLNLFCMQGVEKMNSEVTQWYFRSTNHHSLQSLQQIMEKQSRIEILSSKCSLKKFEISCGCCGKQGHNKRTCPNKLL</sequence>
<keyword evidence="3" id="KW-0732">Signal</keyword>
<dbReference type="EMBL" id="JAIZAY010000001">
    <property type="protein sequence ID" value="KAJ8048020.1"/>
    <property type="molecule type" value="Genomic_DNA"/>
</dbReference>
<dbReference type="GO" id="GO:0003676">
    <property type="term" value="F:nucleic acid binding"/>
    <property type="evidence" value="ECO:0007669"/>
    <property type="project" value="InterPro"/>
</dbReference>
<protein>
    <recommendedName>
        <fullName evidence="4">CCHC-type domain-containing protein</fullName>
    </recommendedName>
</protein>
<feature type="domain" description="CCHC-type" evidence="4">
    <location>
        <begin position="711"/>
        <end position="726"/>
    </location>
</feature>
<dbReference type="PANTHER" id="PTHR31424">
    <property type="entry name" value="PROTEIN CBG23806"/>
    <property type="match status" value="1"/>
</dbReference>
<evidence type="ECO:0000256" key="3">
    <source>
        <dbReference type="SAM" id="SignalP"/>
    </source>
</evidence>
<keyword evidence="1" id="KW-0479">Metal-binding</keyword>
<feature type="chain" id="PRO_5040351289" description="CCHC-type domain-containing protein" evidence="3">
    <location>
        <begin position="26"/>
        <end position="729"/>
    </location>
</feature>
<dbReference type="PROSITE" id="PS50158">
    <property type="entry name" value="ZF_CCHC"/>
    <property type="match status" value="1"/>
</dbReference>
<gene>
    <name evidence="5" type="ORF">HOLleu_00173</name>
</gene>
<feature type="signal peptide" evidence="3">
    <location>
        <begin position="1"/>
        <end position="25"/>
    </location>
</feature>
<keyword evidence="1" id="KW-0863">Zinc-finger</keyword>
<evidence type="ECO:0000313" key="5">
    <source>
        <dbReference type="EMBL" id="KAJ8048020.1"/>
    </source>
</evidence>
<dbReference type="Proteomes" id="UP001152320">
    <property type="component" value="Chromosome 1"/>
</dbReference>
<keyword evidence="1" id="KW-0862">Zinc</keyword>
<dbReference type="InterPro" id="IPR001878">
    <property type="entry name" value="Znf_CCHC"/>
</dbReference>
<dbReference type="OrthoDB" id="6152204at2759"/>
<evidence type="ECO:0000313" key="6">
    <source>
        <dbReference type="Proteomes" id="UP001152320"/>
    </source>
</evidence>
<keyword evidence="2" id="KW-0175">Coiled coil</keyword>
<name>A0A9Q1CNQ2_HOLLE</name>
<feature type="coiled-coil region" evidence="2">
    <location>
        <begin position="129"/>
        <end position="170"/>
    </location>
</feature>
<evidence type="ECO:0000256" key="2">
    <source>
        <dbReference type="SAM" id="Coils"/>
    </source>
</evidence>
<reference evidence="5" key="1">
    <citation type="submission" date="2021-10" db="EMBL/GenBank/DDBJ databases">
        <title>Tropical sea cucumber genome reveals ecological adaptation and Cuvierian tubules defense mechanism.</title>
        <authorList>
            <person name="Chen T."/>
        </authorList>
    </citation>
    <scope>NUCLEOTIDE SEQUENCE</scope>
    <source>
        <strain evidence="5">Nanhai2018</strain>
        <tissue evidence="5">Muscle</tissue>
    </source>
</reference>
<accession>A0A9Q1CNQ2</accession>
<keyword evidence="6" id="KW-1185">Reference proteome</keyword>